<proteinExistence type="predicted"/>
<organism evidence="2 3">
    <name type="scientific">Thermus brockianus</name>
    <dbReference type="NCBI Taxonomy" id="56956"/>
    <lineage>
        <taxon>Bacteria</taxon>
        <taxon>Thermotogati</taxon>
        <taxon>Deinococcota</taxon>
        <taxon>Deinococci</taxon>
        <taxon>Thermales</taxon>
        <taxon>Thermaceae</taxon>
        <taxon>Thermus</taxon>
    </lineage>
</organism>
<sequence>MKPFWKSKTFWAVLITGLIGLWNSLAPETGLPPVPDWIITVLAALGLYGRAVAQGPLVVKPNAAGDTRADADRSRLR</sequence>
<feature type="transmembrane region" description="Helical" evidence="1">
    <location>
        <begin position="37"/>
        <end position="53"/>
    </location>
</feature>
<dbReference type="Proteomes" id="UP000831120">
    <property type="component" value="Chromosome"/>
</dbReference>
<protein>
    <recommendedName>
        <fullName evidence="4">Holin</fullName>
    </recommendedName>
</protein>
<keyword evidence="1" id="KW-0812">Transmembrane</keyword>
<reference evidence="2 3" key="1">
    <citation type="journal article" date="2022" name="Microbiol. Resour. Announc.">
        <title>Complete Genome Sequences of Thermus Strains Isolated from Senami Hot Spring in Japan.</title>
        <authorList>
            <person name="Miyazaki K."/>
        </authorList>
    </citation>
    <scope>NUCLEOTIDE SEQUENCE [LARGE SCALE GENOMIC DNA]</scope>
    <source>
        <strain evidence="2 3">SNM4-1</strain>
    </source>
</reference>
<evidence type="ECO:0000256" key="1">
    <source>
        <dbReference type="SAM" id="Phobius"/>
    </source>
</evidence>
<keyword evidence="1" id="KW-1133">Transmembrane helix</keyword>
<name>A0ABM7XKT3_THEBO</name>
<evidence type="ECO:0000313" key="3">
    <source>
        <dbReference type="Proteomes" id="UP000831120"/>
    </source>
</evidence>
<dbReference type="EMBL" id="AP025593">
    <property type="protein sequence ID" value="BDG16936.1"/>
    <property type="molecule type" value="Genomic_DNA"/>
</dbReference>
<keyword evidence="3" id="KW-1185">Reference proteome</keyword>
<keyword evidence="1" id="KW-0472">Membrane</keyword>
<gene>
    <name evidence="2" type="ORF">TbrSNM41_16700</name>
</gene>
<evidence type="ECO:0000313" key="2">
    <source>
        <dbReference type="EMBL" id="BDG16936.1"/>
    </source>
</evidence>
<accession>A0ABM7XKT3</accession>
<evidence type="ECO:0008006" key="4">
    <source>
        <dbReference type="Google" id="ProtNLM"/>
    </source>
</evidence>